<dbReference type="SUPFAM" id="SSF53474">
    <property type="entry name" value="alpha/beta-Hydrolases"/>
    <property type="match status" value="1"/>
</dbReference>
<dbReference type="Proteomes" id="UP000321413">
    <property type="component" value="Unassembled WGS sequence"/>
</dbReference>
<organism evidence="3 4">
    <name type="scientific">Massilia arenae</name>
    <dbReference type="NCBI Taxonomy" id="2603288"/>
    <lineage>
        <taxon>Bacteria</taxon>
        <taxon>Pseudomonadati</taxon>
        <taxon>Pseudomonadota</taxon>
        <taxon>Betaproteobacteria</taxon>
        <taxon>Burkholderiales</taxon>
        <taxon>Oxalobacteraceae</taxon>
        <taxon>Telluria group</taxon>
        <taxon>Massilia</taxon>
    </lineage>
</organism>
<evidence type="ECO:0000313" key="3">
    <source>
        <dbReference type="EMBL" id="TXF99627.1"/>
    </source>
</evidence>
<dbReference type="PRINTS" id="PR00412">
    <property type="entry name" value="EPOXHYDRLASE"/>
</dbReference>
<protein>
    <submittedName>
        <fullName evidence="3">Alpha/beta hydrolase</fullName>
    </submittedName>
</protein>
<dbReference type="AlphaFoldDB" id="A0A5C7FTQ1"/>
<dbReference type="InterPro" id="IPR000639">
    <property type="entry name" value="Epox_hydrolase-like"/>
</dbReference>
<dbReference type="Pfam" id="PF00561">
    <property type="entry name" value="Abhydrolase_1"/>
    <property type="match status" value="1"/>
</dbReference>
<dbReference type="Gene3D" id="3.40.50.1820">
    <property type="entry name" value="alpha/beta hydrolase"/>
    <property type="match status" value="1"/>
</dbReference>
<comment type="caution">
    <text evidence="3">The sequence shown here is derived from an EMBL/GenBank/DDBJ whole genome shotgun (WGS) entry which is preliminary data.</text>
</comment>
<accession>A0A5C7FTQ1</accession>
<sequence>MSRTPHSSAPRSDAPPLRRHRLSINGESFHVLEQGEGPAVLFCHGFPDTAETWRSQMRAVAGAGYRALALDMRGFGESFAPPDASQYTSLHIVGDLVGVLDALKIEHAVIVGHDWGADHAQRAALLRPDRFHALASISIPYAPRGDVDTWSDLRNRGLGERYYALDWIKPGRETLFAPPSQSIPAILYWLSASPPPGQRWDPIDPARDMLRPAPVAAPPWVDPAYVRHTVRAFEKSGFCGGLNYYRALPLSFDLMPAFRNAVIRQPSLYVWGAADGLCRFFHPTTPSLEELQRFQPRLVKQVRLEDVGHWVQHEAAQRLNEELIGFLKGLDAG</sequence>
<dbReference type="RefSeq" id="WP_147935051.1">
    <property type="nucleotide sequence ID" value="NZ_VPFD01000012.1"/>
</dbReference>
<proteinExistence type="predicted"/>
<feature type="domain" description="AB hydrolase-1" evidence="2">
    <location>
        <begin position="38"/>
        <end position="315"/>
    </location>
</feature>
<name>A0A5C7FTQ1_9BURK</name>
<evidence type="ECO:0000259" key="2">
    <source>
        <dbReference type="Pfam" id="PF00561"/>
    </source>
</evidence>
<dbReference type="InterPro" id="IPR000073">
    <property type="entry name" value="AB_hydrolase_1"/>
</dbReference>
<dbReference type="GO" id="GO:0016787">
    <property type="term" value="F:hydrolase activity"/>
    <property type="evidence" value="ECO:0007669"/>
    <property type="project" value="UniProtKB-KW"/>
</dbReference>
<reference evidence="3 4" key="1">
    <citation type="submission" date="2019-08" db="EMBL/GenBank/DDBJ databases">
        <title>Massilia golmudensis sp. nov., isolated from sand in the Qinghai-Tibetan Plateau.</title>
        <authorList>
            <person name="Zhang B."/>
        </authorList>
    </citation>
    <scope>NUCLEOTIDE SEQUENCE [LARGE SCALE GENOMIC DNA]</scope>
    <source>
        <strain evidence="3 4">GEM5</strain>
    </source>
</reference>
<dbReference type="InterPro" id="IPR029058">
    <property type="entry name" value="AB_hydrolase_fold"/>
</dbReference>
<keyword evidence="1 3" id="KW-0378">Hydrolase</keyword>
<keyword evidence="4" id="KW-1185">Reference proteome</keyword>
<gene>
    <name evidence="3" type="ORF">FVD38_12145</name>
</gene>
<dbReference type="PANTHER" id="PTHR43329">
    <property type="entry name" value="EPOXIDE HYDROLASE"/>
    <property type="match status" value="1"/>
</dbReference>
<evidence type="ECO:0000313" key="4">
    <source>
        <dbReference type="Proteomes" id="UP000321413"/>
    </source>
</evidence>
<dbReference type="EMBL" id="VPFD01000012">
    <property type="protein sequence ID" value="TXF99627.1"/>
    <property type="molecule type" value="Genomic_DNA"/>
</dbReference>
<evidence type="ECO:0000256" key="1">
    <source>
        <dbReference type="ARBA" id="ARBA00022801"/>
    </source>
</evidence>